<accession>A0ABT2M8U9</accession>
<dbReference type="Pfam" id="PF00296">
    <property type="entry name" value="Bac_luciferase"/>
    <property type="match status" value="1"/>
</dbReference>
<dbReference type="EMBL" id="JAODWD010000001">
    <property type="protein sequence ID" value="MCT7657570.1"/>
    <property type="molecule type" value="Genomic_DNA"/>
</dbReference>
<comment type="caution">
    <text evidence="2">The sequence shown here is derived from an EMBL/GenBank/DDBJ whole genome shotgun (WGS) entry which is preliminary data.</text>
</comment>
<dbReference type="RefSeq" id="WP_260991606.1">
    <property type="nucleotide sequence ID" value="NZ_JAODWD010000001.1"/>
</dbReference>
<sequence>MSTPGSIGLASAYPYTDDATVVADEARHAEELGYATLWRSGNLPMLTAAVRATMAVPVATGIIPVSVVPAAEVAATFRALPQGRFIVGLGGARDAHPLATVSTYLDELDAAGVPAGSRVLAALGPRMMALARERAAGAYPFLVTPSYVMDARAVLGADRLLAVLLMVIPVEDREAARRAAAEPLGFLTKVGGYRRNLLRLGFSESDIDAVSDRLLDGVTAWGSVDAIAARVAEYHAAGADQVVLRILGVDDLGHWRARFAEAMIA</sequence>
<gene>
    <name evidence="2" type="ORF">N4S67_03935</name>
</gene>
<dbReference type="SUPFAM" id="SSF51679">
    <property type="entry name" value="Bacterial luciferase-like"/>
    <property type="match status" value="1"/>
</dbReference>
<dbReference type="Gene3D" id="3.20.20.30">
    <property type="entry name" value="Luciferase-like domain"/>
    <property type="match status" value="2"/>
</dbReference>
<protein>
    <submittedName>
        <fullName evidence="2">TIGR03620 family F420-dependent LLM class oxidoreductase</fullName>
    </submittedName>
</protein>
<organism evidence="2 3">
    <name type="scientific">Mycobacterium deserti</name>
    <dbReference type="NCBI Taxonomy" id="2978347"/>
    <lineage>
        <taxon>Bacteria</taxon>
        <taxon>Bacillati</taxon>
        <taxon>Actinomycetota</taxon>
        <taxon>Actinomycetes</taxon>
        <taxon>Mycobacteriales</taxon>
        <taxon>Mycobacteriaceae</taxon>
        <taxon>Mycobacterium</taxon>
    </lineage>
</organism>
<evidence type="ECO:0000313" key="3">
    <source>
        <dbReference type="Proteomes" id="UP001206639"/>
    </source>
</evidence>
<dbReference type="InterPro" id="IPR019922">
    <property type="entry name" value="Lucif-like_OxRdatse_MSMEG_4141"/>
</dbReference>
<dbReference type="InterPro" id="IPR036661">
    <property type="entry name" value="Luciferase-like_sf"/>
</dbReference>
<feature type="domain" description="Luciferase-like" evidence="1">
    <location>
        <begin position="120"/>
        <end position="241"/>
    </location>
</feature>
<dbReference type="Proteomes" id="UP001206639">
    <property type="component" value="Unassembled WGS sequence"/>
</dbReference>
<evidence type="ECO:0000313" key="2">
    <source>
        <dbReference type="EMBL" id="MCT7657570.1"/>
    </source>
</evidence>
<name>A0ABT2M8U9_9MYCO</name>
<proteinExistence type="predicted"/>
<dbReference type="NCBIfam" id="TIGR03620">
    <property type="entry name" value="F420_MSMEG_4141"/>
    <property type="match status" value="1"/>
</dbReference>
<dbReference type="InterPro" id="IPR011251">
    <property type="entry name" value="Luciferase-like_dom"/>
</dbReference>
<reference evidence="3" key="1">
    <citation type="submission" date="2023-07" db="EMBL/GenBank/DDBJ databases">
        <authorList>
            <person name="Deng Y."/>
            <person name="Zhang Y.-Q."/>
        </authorList>
    </citation>
    <scope>NUCLEOTIDE SEQUENCE [LARGE SCALE GENOMIC DNA]</scope>
    <source>
        <strain evidence="3">CPCC 205710</strain>
    </source>
</reference>
<evidence type="ECO:0000259" key="1">
    <source>
        <dbReference type="Pfam" id="PF00296"/>
    </source>
</evidence>
<keyword evidence="3" id="KW-1185">Reference proteome</keyword>